<dbReference type="Proteomes" id="UP000249754">
    <property type="component" value="Unassembled WGS sequence"/>
</dbReference>
<dbReference type="SUPFAM" id="SSF109604">
    <property type="entry name" value="HD-domain/PDEase-like"/>
    <property type="match status" value="1"/>
</dbReference>
<evidence type="ECO:0000313" key="1">
    <source>
        <dbReference type="EMBL" id="RAJ24623.1"/>
    </source>
</evidence>
<dbReference type="AlphaFoldDB" id="A0A327SAD5"/>
<dbReference type="OrthoDB" id="9802385at2"/>
<dbReference type="RefSeq" id="WP_111635701.1">
    <property type="nucleotide sequence ID" value="NZ_QLLR01000030.1"/>
</dbReference>
<dbReference type="PANTHER" id="PTHR46246:SF1">
    <property type="entry name" value="GUANOSINE-3',5'-BIS(DIPHOSPHATE) 3'-PYROPHOSPHOHYDROLASE MESH1"/>
    <property type="match status" value="1"/>
</dbReference>
<gene>
    <name evidence="1" type="ORF">LY11_04344</name>
</gene>
<proteinExistence type="predicted"/>
<accession>A0A327SAD5</accession>
<protein>
    <recommendedName>
        <fullName evidence="3">Metal-dependent phosphohydrolase</fullName>
    </recommendedName>
</protein>
<organism evidence="1 2">
    <name type="scientific">Pedobacter cryoconitis</name>
    <dbReference type="NCBI Taxonomy" id="188932"/>
    <lineage>
        <taxon>Bacteria</taxon>
        <taxon>Pseudomonadati</taxon>
        <taxon>Bacteroidota</taxon>
        <taxon>Sphingobacteriia</taxon>
        <taxon>Sphingobacteriales</taxon>
        <taxon>Sphingobacteriaceae</taxon>
        <taxon>Pedobacter</taxon>
    </lineage>
</organism>
<dbReference type="PANTHER" id="PTHR46246">
    <property type="entry name" value="GUANOSINE-3',5'-BIS(DIPHOSPHATE) 3'-PYROPHOSPHOHYDROLASE MESH1"/>
    <property type="match status" value="1"/>
</dbReference>
<dbReference type="EMBL" id="QLLR01000030">
    <property type="protein sequence ID" value="RAJ24623.1"/>
    <property type="molecule type" value="Genomic_DNA"/>
</dbReference>
<dbReference type="Gene3D" id="1.10.3210.10">
    <property type="entry name" value="Hypothetical protein af1432"/>
    <property type="match status" value="1"/>
</dbReference>
<comment type="caution">
    <text evidence="1">The sequence shown here is derived from an EMBL/GenBank/DDBJ whole genome shotgun (WGS) entry which is preliminary data.</text>
</comment>
<evidence type="ECO:0008006" key="3">
    <source>
        <dbReference type="Google" id="ProtNLM"/>
    </source>
</evidence>
<dbReference type="InterPro" id="IPR052194">
    <property type="entry name" value="MESH1"/>
</dbReference>
<dbReference type="GO" id="GO:0008893">
    <property type="term" value="F:guanosine-3',5'-bis(diphosphate) 3'-diphosphatase activity"/>
    <property type="evidence" value="ECO:0007669"/>
    <property type="project" value="TreeGrafter"/>
</dbReference>
<sequence length="183" mass="20461">MIAAEKLSDWVASRHAGQLIRRTGKPYFNHLIAVAEMAKPAVAFGYEIGLCHDLLEDTNTSAEQLNEALVGFGYTLSDANSIVYCVNELTDVFTAAAYPELSKSERKELEAQRLIKMSPAAQTVKYCDLLYNMDWVLKFDQKHAKVYLKKKKLLLGTMTKGDQGLRQHALKVIDSGLKIIADH</sequence>
<evidence type="ECO:0000313" key="2">
    <source>
        <dbReference type="Proteomes" id="UP000249754"/>
    </source>
</evidence>
<name>A0A327SAD5_9SPHI</name>
<reference evidence="1 2" key="1">
    <citation type="submission" date="2018-06" db="EMBL/GenBank/DDBJ databases">
        <title>Genomic Encyclopedia of Archaeal and Bacterial Type Strains, Phase II (KMG-II): from individual species to whole genera.</title>
        <authorList>
            <person name="Goeker M."/>
        </authorList>
    </citation>
    <scope>NUCLEOTIDE SEQUENCE [LARGE SCALE GENOMIC DNA]</scope>
    <source>
        <strain evidence="1 2">DSM 14825</strain>
    </source>
</reference>